<comment type="subcellular location">
    <subcellularLocation>
        <location evidence="1">Membrane</location>
        <topology evidence="1">Multi-pass membrane protein</topology>
    </subcellularLocation>
</comment>
<feature type="transmembrane region" description="Helical" evidence="9">
    <location>
        <begin position="78"/>
        <end position="99"/>
    </location>
</feature>
<dbReference type="SMART" id="SM00100">
    <property type="entry name" value="cNMP"/>
    <property type="match status" value="1"/>
</dbReference>
<dbReference type="PROSITE" id="PS00888">
    <property type="entry name" value="CNMP_BINDING_1"/>
    <property type="match status" value="1"/>
</dbReference>
<dbReference type="AlphaFoldDB" id="A0A9W9Z013"/>
<proteinExistence type="predicted"/>
<dbReference type="InterPro" id="IPR000595">
    <property type="entry name" value="cNMP-bd_dom"/>
</dbReference>
<evidence type="ECO:0000313" key="11">
    <source>
        <dbReference type="EMBL" id="KAJ7372501.1"/>
    </source>
</evidence>
<keyword evidence="6 9" id="KW-0472">Membrane</keyword>
<comment type="caution">
    <text evidence="11">The sequence shown here is derived from an EMBL/GenBank/DDBJ whole genome shotgun (WGS) entry which is preliminary data.</text>
</comment>
<feature type="domain" description="Cyclic nucleotide-binding" evidence="10">
    <location>
        <begin position="181"/>
        <end position="282"/>
    </location>
</feature>
<evidence type="ECO:0000313" key="12">
    <source>
        <dbReference type="Proteomes" id="UP001163046"/>
    </source>
</evidence>
<keyword evidence="5" id="KW-0406">Ion transport</keyword>
<keyword evidence="8" id="KW-0407">Ion channel</keyword>
<dbReference type="OrthoDB" id="415460at2759"/>
<dbReference type="GO" id="GO:0016020">
    <property type="term" value="C:membrane"/>
    <property type="evidence" value="ECO:0007669"/>
    <property type="project" value="UniProtKB-SubCell"/>
</dbReference>
<dbReference type="GO" id="GO:0005249">
    <property type="term" value="F:voltage-gated potassium channel activity"/>
    <property type="evidence" value="ECO:0007669"/>
    <property type="project" value="TreeGrafter"/>
</dbReference>
<evidence type="ECO:0000256" key="8">
    <source>
        <dbReference type="ARBA" id="ARBA00023303"/>
    </source>
</evidence>
<dbReference type="CDD" id="cd00038">
    <property type="entry name" value="CAP_ED"/>
    <property type="match status" value="1"/>
</dbReference>
<dbReference type="EMBL" id="MU826836">
    <property type="protein sequence ID" value="KAJ7372501.1"/>
    <property type="molecule type" value="Genomic_DNA"/>
</dbReference>
<reference evidence="11" key="1">
    <citation type="submission" date="2023-01" db="EMBL/GenBank/DDBJ databases">
        <title>Genome assembly of the deep-sea coral Lophelia pertusa.</title>
        <authorList>
            <person name="Herrera S."/>
            <person name="Cordes E."/>
        </authorList>
    </citation>
    <scope>NUCLEOTIDE SEQUENCE</scope>
    <source>
        <strain evidence="11">USNM1676648</strain>
        <tissue evidence="11">Polyp</tissue>
    </source>
</reference>
<evidence type="ECO:0000256" key="7">
    <source>
        <dbReference type="ARBA" id="ARBA00023286"/>
    </source>
</evidence>
<dbReference type="Gene3D" id="1.10.287.70">
    <property type="match status" value="1"/>
</dbReference>
<accession>A0A9W9Z013</accession>
<evidence type="ECO:0000256" key="4">
    <source>
        <dbReference type="ARBA" id="ARBA00022989"/>
    </source>
</evidence>
<dbReference type="Pfam" id="PF00520">
    <property type="entry name" value="Ion_trans"/>
    <property type="match status" value="1"/>
</dbReference>
<keyword evidence="7" id="KW-1071">Ligand-gated ion channel</keyword>
<dbReference type="InterPro" id="IPR005821">
    <property type="entry name" value="Ion_trans_dom"/>
</dbReference>
<dbReference type="InterPro" id="IPR014710">
    <property type="entry name" value="RmlC-like_jellyroll"/>
</dbReference>
<dbReference type="PANTHER" id="PTHR45638:SF19">
    <property type="entry name" value="CYCLIC NUCLEOTIDE-BINDING DOMAIN-CONTAINING PROTEIN"/>
    <property type="match status" value="1"/>
</dbReference>
<evidence type="ECO:0000259" key="10">
    <source>
        <dbReference type="PROSITE" id="PS50042"/>
    </source>
</evidence>
<dbReference type="Gene3D" id="1.10.287.630">
    <property type="entry name" value="Helix hairpin bin"/>
    <property type="match status" value="1"/>
</dbReference>
<keyword evidence="2" id="KW-0813">Transport</keyword>
<dbReference type="InterPro" id="IPR018488">
    <property type="entry name" value="cNMP-bd_CS"/>
</dbReference>
<evidence type="ECO:0000256" key="2">
    <source>
        <dbReference type="ARBA" id="ARBA00022448"/>
    </source>
</evidence>
<dbReference type="Proteomes" id="UP001163046">
    <property type="component" value="Unassembled WGS sequence"/>
</dbReference>
<protein>
    <recommendedName>
        <fullName evidence="10">Cyclic nucleotide-binding domain-containing protein</fullName>
    </recommendedName>
</protein>
<dbReference type="PROSITE" id="PS50042">
    <property type="entry name" value="CNMP_BINDING_3"/>
    <property type="match status" value="1"/>
</dbReference>
<feature type="transmembrane region" description="Helical" evidence="9">
    <location>
        <begin position="6"/>
        <end position="26"/>
    </location>
</feature>
<evidence type="ECO:0000256" key="6">
    <source>
        <dbReference type="ARBA" id="ARBA00023136"/>
    </source>
</evidence>
<dbReference type="InterPro" id="IPR050866">
    <property type="entry name" value="CNG_cation_channel"/>
</dbReference>
<feature type="transmembrane region" description="Helical" evidence="9">
    <location>
        <begin position="47"/>
        <end position="66"/>
    </location>
</feature>
<sequence>MSKFFFQLVIVIHVFACVWYFLACPLNECSNEANWMKHQDLLDSPALSRYCTAVYWVVATMTSTGYGDIHGDNSLEMALASFVMVFGKLLFGFILGNIASTLANAEIRRVKYEEKLGAIQAHMTDQNIPGTLQSRVMNFYEFIWNKNRGIEHGTLFYDMPLCMNGELCLGMVKDTLYAVPLFESTDLPFIRLLCTKVKPAHFYANEYIVRKGDIGQEMFIIRKGLVEAVTDEDPPEVIETFEKGDFFGEICLIHASPQKVSLRAVTHVDMLVLSKDDLDAVLVHDQSVATLVSDVAERLYPTPSKTK</sequence>
<keyword evidence="3 9" id="KW-0812">Transmembrane</keyword>
<evidence type="ECO:0000256" key="3">
    <source>
        <dbReference type="ARBA" id="ARBA00022692"/>
    </source>
</evidence>
<dbReference type="GO" id="GO:0005221">
    <property type="term" value="F:intracellularly cyclic nucleotide-activated monoatomic cation channel activity"/>
    <property type="evidence" value="ECO:0007669"/>
    <property type="project" value="InterPro"/>
</dbReference>
<name>A0A9W9Z013_9CNID</name>
<evidence type="ECO:0000256" key="5">
    <source>
        <dbReference type="ARBA" id="ARBA00023065"/>
    </source>
</evidence>
<dbReference type="PANTHER" id="PTHR45638">
    <property type="entry name" value="CYCLIC NUCLEOTIDE-GATED CATION CHANNEL SUBUNIT A"/>
    <property type="match status" value="1"/>
</dbReference>
<gene>
    <name evidence="11" type="ORF">OS493_019010</name>
</gene>
<dbReference type="SUPFAM" id="SSF51206">
    <property type="entry name" value="cAMP-binding domain-like"/>
    <property type="match status" value="1"/>
</dbReference>
<keyword evidence="12" id="KW-1185">Reference proteome</keyword>
<dbReference type="InterPro" id="IPR018490">
    <property type="entry name" value="cNMP-bd_dom_sf"/>
</dbReference>
<organism evidence="11 12">
    <name type="scientific">Desmophyllum pertusum</name>
    <dbReference type="NCBI Taxonomy" id="174260"/>
    <lineage>
        <taxon>Eukaryota</taxon>
        <taxon>Metazoa</taxon>
        <taxon>Cnidaria</taxon>
        <taxon>Anthozoa</taxon>
        <taxon>Hexacorallia</taxon>
        <taxon>Scleractinia</taxon>
        <taxon>Caryophylliina</taxon>
        <taxon>Caryophylliidae</taxon>
        <taxon>Desmophyllum</taxon>
    </lineage>
</organism>
<evidence type="ECO:0000256" key="9">
    <source>
        <dbReference type="SAM" id="Phobius"/>
    </source>
</evidence>
<dbReference type="Pfam" id="PF00027">
    <property type="entry name" value="cNMP_binding"/>
    <property type="match status" value="1"/>
</dbReference>
<dbReference type="SUPFAM" id="SSF81324">
    <property type="entry name" value="Voltage-gated potassium channels"/>
    <property type="match status" value="1"/>
</dbReference>
<keyword evidence="4 9" id="KW-1133">Transmembrane helix</keyword>
<evidence type="ECO:0000256" key="1">
    <source>
        <dbReference type="ARBA" id="ARBA00004141"/>
    </source>
</evidence>
<dbReference type="Gene3D" id="2.60.120.10">
    <property type="entry name" value="Jelly Rolls"/>
    <property type="match status" value="1"/>
</dbReference>
<dbReference type="GO" id="GO:0044877">
    <property type="term" value="F:protein-containing complex binding"/>
    <property type="evidence" value="ECO:0007669"/>
    <property type="project" value="TreeGrafter"/>
</dbReference>